<dbReference type="InterPro" id="IPR036383">
    <property type="entry name" value="TSP1_rpt_sf"/>
</dbReference>
<proteinExistence type="predicted"/>
<dbReference type="SUPFAM" id="SSF82895">
    <property type="entry name" value="TSP-1 type 1 repeat"/>
    <property type="match status" value="2"/>
</dbReference>
<dbReference type="InterPro" id="IPR000884">
    <property type="entry name" value="TSP1_rpt"/>
</dbReference>
<dbReference type="OrthoDB" id="446173at2759"/>
<evidence type="ECO:0000313" key="6">
    <source>
        <dbReference type="EMBL" id="CBY09925.1"/>
    </source>
</evidence>
<protein>
    <submittedName>
        <fullName evidence="6">Uncharacterized protein</fullName>
    </submittedName>
</protein>
<dbReference type="InterPro" id="IPR052065">
    <property type="entry name" value="Compl_asym_regulator"/>
</dbReference>
<evidence type="ECO:0000256" key="3">
    <source>
        <dbReference type="ARBA" id="ARBA00022729"/>
    </source>
</evidence>
<organism evidence="6">
    <name type="scientific">Oikopleura dioica</name>
    <name type="common">Tunicate</name>
    <dbReference type="NCBI Taxonomy" id="34765"/>
    <lineage>
        <taxon>Eukaryota</taxon>
        <taxon>Metazoa</taxon>
        <taxon>Chordata</taxon>
        <taxon>Tunicata</taxon>
        <taxon>Appendicularia</taxon>
        <taxon>Copelata</taxon>
        <taxon>Oikopleuridae</taxon>
        <taxon>Oikopleura</taxon>
    </lineage>
</organism>
<name>E4XGX7_OIKDI</name>
<reference evidence="6" key="1">
    <citation type="journal article" date="2010" name="Science">
        <title>Plasticity of animal genome architecture unmasked by rapid evolution of a pelagic tunicate.</title>
        <authorList>
            <person name="Denoeud F."/>
            <person name="Henriet S."/>
            <person name="Mungpakdee S."/>
            <person name="Aury J.M."/>
            <person name="Da Silva C."/>
            <person name="Brinkmann H."/>
            <person name="Mikhaleva J."/>
            <person name="Olsen L.C."/>
            <person name="Jubin C."/>
            <person name="Canestro C."/>
            <person name="Bouquet J.M."/>
            <person name="Danks G."/>
            <person name="Poulain J."/>
            <person name="Campsteijn C."/>
            <person name="Adamski M."/>
            <person name="Cross I."/>
            <person name="Yadetie F."/>
            <person name="Muffato M."/>
            <person name="Louis A."/>
            <person name="Butcher S."/>
            <person name="Tsagkogeorga G."/>
            <person name="Konrad A."/>
            <person name="Singh S."/>
            <person name="Jensen M.F."/>
            <person name="Cong E.H."/>
            <person name="Eikeseth-Otteraa H."/>
            <person name="Noel B."/>
            <person name="Anthouard V."/>
            <person name="Porcel B.M."/>
            <person name="Kachouri-Lafond R."/>
            <person name="Nishino A."/>
            <person name="Ugolini M."/>
            <person name="Chourrout P."/>
            <person name="Nishida H."/>
            <person name="Aasland R."/>
            <person name="Huzurbazar S."/>
            <person name="Westhof E."/>
            <person name="Delsuc F."/>
            <person name="Lehrach H."/>
            <person name="Reinhardt R."/>
            <person name="Weissenbach J."/>
            <person name="Roy S.W."/>
            <person name="Artiguenave F."/>
            <person name="Postlethwait J.H."/>
            <person name="Manak J.R."/>
            <person name="Thompson E.M."/>
            <person name="Jaillon O."/>
            <person name="Du Pasquier L."/>
            <person name="Boudinot P."/>
            <person name="Liberles D.A."/>
            <person name="Volff J.N."/>
            <person name="Philippe H."/>
            <person name="Lenhard B."/>
            <person name="Roest Crollius H."/>
            <person name="Wincker P."/>
            <person name="Chourrout D."/>
        </authorList>
    </citation>
    <scope>NUCLEOTIDE SEQUENCE [LARGE SCALE GENOMIC DNA]</scope>
</reference>
<dbReference type="AlphaFoldDB" id="E4XGX7"/>
<gene>
    <name evidence="6" type="ORF">GSOID_T00010743001</name>
</gene>
<dbReference type="Proteomes" id="UP000001307">
    <property type="component" value="Unassembled WGS sequence"/>
</dbReference>
<keyword evidence="2" id="KW-0964">Secreted</keyword>
<dbReference type="InParanoid" id="E4XGX7"/>
<dbReference type="PANTHER" id="PTHR22906:SF43">
    <property type="entry name" value="PROPERDIN"/>
    <property type="match status" value="1"/>
</dbReference>
<comment type="subcellular location">
    <subcellularLocation>
        <location evidence="1">Secreted</location>
    </subcellularLocation>
</comment>
<keyword evidence="3" id="KW-0732">Signal</keyword>
<dbReference type="Gene3D" id="2.20.100.10">
    <property type="entry name" value="Thrombospondin type-1 (TSP1) repeat"/>
    <property type="match status" value="2"/>
</dbReference>
<keyword evidence="7" id="KW-1185">Reference proteome</keyword>
<dbReference type="PANTHER" id="PTHR22906">
    <property type="entry name" value="PROPERDIN"/>
    <property type="match status" value="1"/>
</dbReference>
<keyword evidence="4" id="KW-0677">Repeat</keyword>
<accession>E4XGX7</accession>
<dbReference type="EMBL" id="FN653049">
    <property type="protein sequence ID" value="CBY09925.1"/>
    <property type="molecule type" value="Genomic_DNA"/>
</dbReference>
<evidence type="ECO:0000256" key="4">
    <source>
        <dbReference type="ARBA" id="ARBA00022737"/>
    </source>
</evidence>
<dbReference type="PROSITE" id="PS50092">
    <property type="entry name" value="TSP1"/>
    <property type="match status" value="4"/>
</dbReference>
<evidence type="ECO:0000313" key="7">
    <source>
        <dbReference type="Proteomes" id="UP000001307"/>
    </source>
</evidence>
<sequence length="830" mass="92609">MEPSYTATKSTYKETGIKCGNDDFSKNCKAPSDATECDPRLKKYADDNLIPYEDAVALWNIGNEDQRFKAGEIWGAYNGRNPIRRAIREIKVNQQVPTPCDDRCPIPLPFTASNCKCESGSSFKGSENEAVNVDCGCDESPVRAQLCFDPDLSDDVDCKSVGIDMLRKFPNECIVNTNALIAQSTRSYVSYAAGNNPFTAHLLEDWYNNMPLFNRPQNLYSMSTWISVDDIDTPWRGYRIRADAAERMRSGSGVSTIRNGISNLIEGTNTEVRINIARLKTFLVANNLVDVREVNGDPSPVSKFMTNFVASTNVDLSVDGSANRMYDFSDDIKFNWGEVCDKNNPDEIKTINRATLYLTDTKYSSNGENIIIDIPSTANQEDKIEAVVRFIKQNVTPMQVGIQQNTCDFISASVSEWTEWSSCSQECGGRSDRFRVCTTNNGQIFTWNGDWVDQNGDRPNSCYCTVIGGESRPCVEDCTYSNWSEWGSCLLEGDSRVCRNADDAQFGSQRRSRSLLCGDESKCCGADDFKPCFVPECPGWTTWSEWSCCSKSCGVADDIGTRVRTRGCKGDDIGSEACPCGVSLDSSDSVFSDICIERSNRCENALTTGDNIGFLQTALCNPENKCPRLSDWSDWSSCDCESETESREKICTNAPYSLGKIQECMGDGKFYEERSCSDSCSRRKRSIPDFWSEWSECQCGIGHSRKRSGTINGIDIDMTEKCPQTKCSNVSEWSEWSTCSEACAQRDGVERRVRNCIHSHSSECVDDLTEERACTSVPDCPKWGNWSPWYDDCAMSNRLIRMRTCSGSGALPHECSPNDDVEYISCANRL</sequence>
<evidence type="ECO:0000256" key="5">
    <source>
        <dbReference type="ARBA" id="ARBA00023157"/>
    </source>
</evidence>
<dbReference type="Pfam" id="PF00090">
    <property type="entry name" value="TSP_1"/>
    <property type="match status" value="3"/>
</dbReference>
<dbReference type="SMART" id="SM00209">
    <property type="entry name" value="TSP1"/>
    <property type="match status" value="6"/>
</dbReference>
<evidence type="ECO:0000256" key="1">
    <source>
        <dbReference type="ARBA" id="ARBA00004613"/>
    </source>
</evidence>
<keyword evidence="5" id="KW-1015">Disulfide bond</keyword>
<evidence type="ECO:0000256" key="2">
    <source>
        <dbReference type="ARBA" id="ARBA00022525"/>
    </source>
</evidence>